<feature type="region of interest" description="Disordered" evidence="1">
    <location>
        <begin position="37"/>
        <end position="93"/>
    </location>
</feature>
<dbReference type="PROSITE" id="PS51257">
    <property type="entry name" value="PROKAR_LIPOPROTEIN"/>
    <property type="match status" value="1"/>
</dbReference>
<evidence type="ECO:0000313" key="4">
    <source>
        <dbReference type="Proteomes" id="UP001168620"/>
    </source>
</evidence>
<keyword evidence="4" id="KW-1185">Reference proteome</keyword>
<dbReference type="EMBL" id="JAUHJQ010000001">
    <property type="protein sequence ID" value="MDN4171453.1"/>
    <property type="molecule type" value="Genomic_DNA"/>
</dbReference>
<feature type="compositionally biased region" description="Low complexity" evidence="1">
    <location>
        <begin position="37"/>
        <end position="79"/>
    </location>
</feature>
<comment type="caution">
    <text evidence="3">The sequence shown here is derived from an EMBL/GenBank/DDBJ whole genome shotgun (WGS) entry which is preliminary data.</text>
</comment>
<evidence type="ECO:0000256" key="2">
    <source>
        <dbReference type="SAM" id="SignalP"/>
    </source>
</evidence>
<feature type="chain" id="PRO_5047099412" description="PknH-like extracellular domain-containing protein" evidence="2">
    <location>
        <begin position="31"/>
        <end position="277"/>
    </location>
</feature>
<gene>
    <name evidence="3" type="ORF">QWY28_00700</name>
</gene>
<organism evidence="3 4">
    <name type="scientific">Nocardioides oceani</name>
    <dbReference type="NCBI Taxonomy" id="3058369"/>
    <lineage>
        <taxon>Bacteria</taxon>
        <taxon>Bacillati</taxon>
        <taxon>Actinomycetota</taxon>
        <taxon>Actinomycetes</taxon>
        <taxon>Propionibacteriales</taxon>
        <taxon>Nocardioidaceae</taxon>
        <taxon>Nocardioides</taxon>
    </lineage>
</organism>
<evidence type="ECO:0008006" key="5">
    <source>
        <dbReference type="Google" id="ProtNLM"/>
    </source>
</evidence>
<accession>A0ABT8F9U1</accession>
<dbReference type="RefSeq" id="WP_300950380.1">
    <property type="nucleotide sequence ID" value="NZ_JAUHJQ010000001.1"/>
</dbReference>
<proteinExistence type="predicted"/>
<reference evidence="3" key="1">
    <citation type="submission" date="2023-06" db="EMBL/GenBank/DDBJ databases">
        <title>Draft genome sequence of Nocardioides sp. SOB77.</title>
        <authorList>
            <person name="Zhang G."/>
        </authorList>
    </citation>
    <scope>NUCLEOTIDE SEQUENCE</scope>
    <source>
        <strain evidence="3">SOB77</strain>
    </source>
</reference>
<dbReference type="PROSITE" id="PS51318">
    <property type="entry name" value="TAT"/>
    <property type="match status" value="1"/>
</dbReference>
<sequence>MSRLPRALRAVRRRPLLAPAALALVLTVSACGGDPDAAPAPATSPSTSTPTAGATPGPTTSPATSATPGTDPTTTPSTKPGGGKGRPNRTLAPLPAQPLHARAAGDHLLDASRMPALSEDRPWAEVADGRGGAPVGACQEASLFDIGALRTTGRRFATADGSTTATQVVGRFPDAKSAWRATEVLLAWRADCAERLDHARTAVGEVRDVPVRTGTGAAYPASWGPRSATGGRATGLGILRTGSWVSVVEIATDEGGWPRGWDPARQAVRRIAKTFPG</sequence>
<dbReference type="InterPro" id="IPR006311">
    <property type="entry name" value="TAT_signal"/>
</dbReference>
<evidence type="ECO:0000256" key="1">
    <source>
        <dbReference type="SAM" id="MobiDB-lite"/>
    </source>
</evidence>
<protein>
    <recommendedName>
        <fullName evidence="5">PknH-like extracellular domain-containing protein</fullName>
    </recommendedName>
</protein>
<evidence type="ECO:0000313" key="3">
    <source>
        <dbReference type="EMBL" id="MDN4171453.1"/>
    </source>
</evidence>
<name>A0ABT8F9U1_9ACTN</name>
<keyword evidence="2" id="KW-0732">Signal</keyword>
<dbReference type="Proteomes" id="UP001168620">
    <property type="component" value="Unassembled WGS sequence"/>
</dbReference>
<feature type="signal peptide" evidence="2">
    <location>
        <begin position="1"/>
        <end position="30"/>
    </location>
</feature>